<reference evidence="2" key="1">
    <citation type="submission" date="2010-08" db="EMBL/GenBank/DDBJ databases">
        <authorList>
            <consortium name="Caenorhabditis japonica Sequencing Consortium"/>
            <person name="Wilson R.K."/>
        </authorList>
    </citation>
    <scope>NUCLEOTIDE SEQUENCE [LARGE SCALE GENOMIC DNA]</scope>
    <source>
        <strain evidence="2">DF5081</strain>
    </source>
</reference>
<organism evidence="1 2">
    <name type="scientific">Caenorhabditis japonica</name>
    <dbReference type="NCBI Taxonomy" id="281687"/>
    <lineage>
        <taxon>Eukaryota</taxon>
        <taxon>Metazoa</taxon>
        <taxon>Ecdysozoa</taxon>
        <taxon>Nematoda</taxon>
        <taxon>Chromadorea</taxon>
        <taxon>Rhabditida</taxon>
        <taxon>Rhabditina</taxon>
        <taxon>Rhabditomorpha</taxon>
        <taxon>Rhabditoidea</taxon>
        <taxon>Rhabditidae</taxon>
        <taxon>Peloderinae</taxon>
        <taxon>Caenorhabditis</taxon>
    </lineage>
</organism>
<dbReference type="EnsemblMetazoa" id="CJA25368.1">
    <property type="protein sequence ID" value="CJA25368.1"/>
    <property type="gene ID" value="WBGene00180940"/>
</dbReference>
<protein>
    <submittedName>
        <fullName evidence="1">Uncharacterized protein</fullName>
    </submittedName>
</protein>
<dbReference type="Proteomes" id="UP000005237">
    <property type="component" value="Unassembled WGS sequence"/>
</dbReference>
<reference evidence="1" key="2">
    <citation type="submission" date="2022-06" db="UniProtKB">
        <authorList>
            <consortium name="EnsemblMetazoa"/>
        </authorList>
    </citation>
    <scope>IDENTIFICATION</scope>
    <source>
        <strain evidence="1">DF5081</strain>
    </source>
</reference>
<sequence length="76" mass="8694">MQSRSVTNTETLKAYPIETFTKYIILSLYSNFIVKKKASSQASRTIDNPKTAGQFEFGAETYTWTQNTRSCRRSIS</sequence>
<proteinExistence type="predicted"/>
<evidence type="ECO:0000313" key="1">
    <source>
        <dbReference type="EnsemblMetazoa" id="CJA25368.1"/>
    </source>
</evidence>
<name>A0A8R1E9G2_CAEJA</name>
<accession>A0A8R1E9G2</accession>
<keyword evidence="2" id="KW-1185">Reference proteome</keyword>
<evidence type="ECO:0000313" key="2">
    <source>
        <dbReference type="Proteomes" id="UP000005237"/>
    </source>
</evidence>
<dbReference type="AlphaFoldDB" id="A0A8R1E9G2"/>